<evidence type="ECO:0000313" key="8">
    <source>
        <dbReference type="EMBL" id="QDU43840.1"/>
    </source>
</evidence>
<dbReference type="Gene3D" id="2.40.340.10">
    <property type="entry name" value="MoeA, C-terminal, domain IV"/>
    <property type="match status" value="1"/>
</dbReference>
<gene>
    <name evidence="8" type="primary">moeA_2</name>
    <name evidence="8" type="ORF">Mal52_23170</name>
</gene>
<dbReference type="Pfam" id="PF03454">
    <property type="entry name" value="MoeA_C"/>
    <property type="match status" value="1"/>
</dbReference>
<dbReference type="Gene3D" id="3.40.980.10">
    <property type="entry name" value="MoaB/Mog-like domain"/>
    <property type="match status" value="1"/>
</dbReference>
<dbReference type="SMART" id="SM00852">
    <property type="entry name" value="MoCF_biosynth"/>
    <property type="match status" value="1"/>
</dbReference>
<dbReference type="SUPFAM" id="SSF53850">
    <property type="entry name" value="Periplasmic binding protein-like II"/>
    <property type="match status" value="1"/>
</dbReference>
<keyword evidence="4 6" id="KW-0501">Molybdenum cofactor biosynthesis</keyword>
<dbReference type="NCBIfam" id="NF045515">
    <property type="entry name" value="Glp_gephyrin"/>
    <property type="match status" value="1"/>
</dbReference>
<evidence type="ECO:0000256" key="6">
    <source>
        <dbReference type="RuleBase" id="RU365090"/>
    </source>
</evidence>
<dbReference type="Gene3D" id="2.170.190.11">
    <property type="entry name" value="Molybdopterin biosynthesis moea protein, domain 3"/>
    <property type="match status" value="1"/>
</dbReference>
<keyword evidence="6" id="KW-0460">Magnesium</keyword>
<comment type="cofactor">
    <cofactor evidence="6">
        <name>Mg(2+)</name>
        <dbReference type="ChEBI" id="CHEBI:18420"/>
    </cofactor>
</comment>
<name>A0A517ZMY6_9PLAN</name>
<evidence type="ECO:0000256" key="2">
    <source>
        <dbReference type="ARBA" id="ARBA00005046"/>
    </source>
</evidence>
<keyword evidence="6 8" id="KW-0808">Transferase</keyword>
<reference evidence="8 9" key="1">
    <citation type="submission" date="2019-02" db="EMBL/GenBank/DDBJ databases">
        <title>Deep-cultivation of Planctomycetes and their phenomic and genomic characterization uncovers novel biology.</title>
        <authorList>
            <person name="Wiegand S."/>
            <person name="Jogler M."/>
            <person name="Boedeker C."/>
            <person name="Pinto D."/>
            <person name="Vollmers J."/>
            <person name="Rivas-Marin E."/>
            <person name="Kohn T."/>
            <person name="Peeters S.H."/>
            <person name="Heuer A."/>
            <person name="Rast P."/>
            <person name="Oberbeckmann S."/>
            <person name="Bunk B."/>
            <person name="Jeske O."/>
            <person name="Meyerdierks A."/>
            <person name="Storesund J.E."/>
            <person name="Kallscheuer N."/>
            <person name="Luecker S."/>
            <person name="Lage O.M."/>
            <person name="Pohl T."/>
            <person name="Merkel B.J."/>
            <person name="Hornburger P."/>
            <person name="Mueller R.-W."/>
            <person name="Bruemmer F."/>
            <person name="Labrenz M."/>
            <person name="Spormann A.M."/>
            <person name="Op den Camp H."/>
            <person name="Overmann J."/>
            <person name="Amann R."/>
            <person name="Jetten M.S.M."/>
            <person name="Mascher T."/>
            <person name="Medema M.H."/>
            <person name="Devos D.P."/>
            <person name="Kaster A.-K."/>
            <person name="Ovreas L."/>
            <person name="Rohde M."/>
            <person name="Galperin M.Y."/>
            <person name="Jogler C."/>
        </authorList>
    </citation>
    <scope>NUCLEOTIDE SEQUENCE [LARGE SCALE GENOMIC DNA]</scope>
    <source>
        <strain evidence="8 9">Mal52</strain>
    </source>
</reference>
<organism evidence="8 9">
    <name type="scientific">Symmachiella dynata</name>
    <dbReference type="NCBI Taxonomy" id="2527995"/>
    <lineage>
        <taxon>Bacteria</taxon>
        <taxon>Pseudomonadati</taxon>
        <taxon>Planctomycetota</taxon>
        <taxon>Planctomycetia</taxon>
        <taxon>Planctomycetales</taxon>
        <taxon>Planctomycetaceae</taxon>
        <taxon>Symmachiella</taxon>
    </lineage>
</organism>
<dbReference type="InterPro" id="IPR024370">
    <property type="entry name" value="PBP_domain"/>
</dbReference>
<dbReference type="Pfam" id="PF03453">
    <property type="entry name" value="MoeA_N"/>
    <property type="match status" value="1"/>
</dbReference>
<accession>A0A517ZMY6</accession>
<dbReference type="PROSITE" id="PS01079">
    <property type="entry name" value="MOCF_BIOSYNTHESIS_2"/>
    <property type="match status" value="1"/>
</dbReference>
<dbReference type="KEGG" id="sdyn:Mal52_23170"/>
<evidence type="ECO:0000259" key="7">
    <source>
        <dbReference type="SMART" id="SM00852"/>
    </source>
</evidence>
<dbReference type="Pfam" id="PF00994">
    <property type="entry name" value="MoCF_biosynth"/>
    <property type="match status" value="1"/>
</dbReference>
<dbReference type="InterPro" id="IPR008284">
    <property type="entry name" value="MoCF_biosynth_CS"/>
</dbReference>
<dbReference type="NCBIfam" id="TIGR00177">
    <property type="entry name" value="molyb_syn"/>
    <property type="match status" value="1"/>
</dbReference>
<dbReference type="SUPFAM" id="SSF63867">
    <property type="entry name" value="MoeA C-terminal domain-like"/>
    <property type="match status" value="1"/>
</dbReference>
<evidence type="ECO:0000256" key="1">
    <source>
        <dbReference type="ARBA" id="ARBA00002901"/>
    </source>
</evidence>
<dbReference type="EMBL" id="CP036276">
    <property type="protein sequence ID" value="QDU43840.1"/>
    <property type="molecule type" value="Genomic_DNA"/>
</dbReference>
<dbReference type="PANTHER" id="PTHR10192">
    <property type="entry name" value="MOLYBDOPTERIN BIOSYNTHESIS PROTEIN"/>
    <property type="match status" value="1"/>
</dbReference>
<dbReference type="InterPro" id="IPR036425">
    <property type="entry name" value="MoaB/Mog-like_dom_sf"/>
</dbReference>
<keyword evidence="9" id="KW-1185">Reference proteome</keyword>
<dbReference type="InterPro" id="IPR036688">
    <property type="entry name" value="MoeA_C_domain_IV_sf"/>
</dbReference>
<comment type="catalytic activity">
    <reaction evidence="5">
        <text>adenylyl-molybdopterin + molybdate = Mo-molybdopterin + AMP + H(+)</text>
        <dbReference type="Rhea" id="RHEA:35047"/>
        <dbReference type="ChEBI" id="CHEBI:15378"/>
        <dbReference type="ChEBI" id="CHEBI:36264"/>
        <dbReference type="ChEBI" id="CHEBI:62727"/>
        <dbReference type="ChEBI" id="CHEBI:71302"/>
        <dbReference type="ChEBI" id="CHEBI:456215"/>
        <dbReference type="EC" id="2.10.1.1"/>
    </reaction>
</comment>
<dbReference type="GO" id="GO:0006777">
    <property type="term" value="P:Mo-molybdopterin cofactor biosynthetic process"/>
    <property type="evidence" value="ECO:0007669"/>
    <property type="project" value="UniProtKB-UniRule"/>
</dbReference>
<keyword evidence="6" id="KW-0500">Molybdenum</keyword>
<keyword evidence="6" id="KW-0479">Metal-binding</keyword>
<dbReference type="EC" id="2.10.1.1" evidence="6"/>
<dbReference type="Proteomes" id="UP000319383">
    <property type="component" value="Chromosome"/>
</dbReference>
<dbReference type="InterPro" id="IPR038987">
    <property type="entry name" value="MoeA-like"/>
</dbReference>
<dbReference type="AlphaFoldDB" id="A0A517ZMY6"/>
<dbReference type="NCBIfam" id="NF011068">
    <property type="entry name" value="PRK14498.1"/>
    <property type="match status" value="1"/>
</dbReference>
<proteinExistence type="inferred from homology"/>
<feature type="domain" description="MoaB/Mog" evidence="7">
    <location>
        <begin position="208"/>
        <end position="346"/>
    </location>
</feature>
<dbReference type="CDD" id="cd00887">
    <property type="entry name" value="MoeA"/>
    <property type="match status" value="1"/>
</dbReference>
<protein>
    <recommendedName>
        <fullName evidence="6">Molybdopterin molybdenumtransferase</fullName>
        <ecNumber evidence="6">2.10.1.1</ecNumber>
    </recommendedName>
</protein>
<evidence type="ECO:0000256" key="5">
    <source>
        <dbReference type="ARBA" id="ARBA00047317"/>
    </source>
</evidence>
<comment type="similarity">
    <text evidence="3 6">Belongs to the MoeA family.</text>
</comment>
<evidence type="ECO:0000256" key="4">
    <source>
        <dbReference type="ARBA" id="ARBA00023150"/>
    </source>
</evidence>
<dbReference type="InterPro" id="IPR001453">
    <property type="entry name" value="MoaB/Mog_dom"/>
</dbReference>
<dbReference type="PANTHER" id="PTHR10192:SF5">
    <property type="entry name" value="GEPHYRIN"/>
    <property type="match status" value="1"/>
</dbReference>
<dbReference type="InterPro" id="IPR005111">
    <property type="entry name" value="MoeA_C_domain_IV"/>
</dbReference>
<comment type="function">
    <text evidence="1 6">Catalyzes the insertion of molybdate into adenylated molybdopterin with the concomitant release of AMP.</text>
</comment>
<dbReference type="SUPFAM" id="SSF63882">
    <property type="entry name" value="MoeA N-terminal region -like"/>
    <property type="match status" value="1"/>
</dbReference>
<dbReference type="GO" id="GO:0046872">
    <property type="term" value="F:metal ion binding"/>
    <property type="evidence" value="ECO:0007669"/>
    <property type="project" value="UniProtKB-UniRule"/>
</dbReference>
<dbReference type="InterPro" id="IPR036135">
    <property type="entry name" value="MoeA_linker/N_sf"/>
</dbReference>
<dbReference type="GO" id="GO:0061599">
    <property type="term" value="F:molybdopterin molybdotransferase activity"/>
    <property type="evidence" value="ECO:0007669"/>
    <property type="project" value="UniProtKB-UniRule"/>
</dbReference>
<dbReference type="UniPathway" id="UPA00344"/>
<comment type="pathway">
    <text evidence="2 6">Cofactor biosynthesis; molybdopterin biosynthesis.</text>
</comment>
<dbReference type="GO" id="GO:0005737">
    <property type="term" value="C:cytoplasm"/>
    <property type="evidence" value="ECO:0007669"/>
    <property type="project" value="TreeGrafter"/>
</dbReference>
<dbReference type="InterPro" id="IPR005110">
    <property type="entry name" value="MoeA_linker/N"/>
</dbReference>
<dbReference type="Pfam" id="PF12727">
    <property type="entry name" value="PBP_like"/>
    <property type="match status" value="1"/>
</dbReference>
<evidence type="ECO:0000313" key="9">
    <source>
        <dbReference type="Proteomes" id="UP000319383"/>
    </source>
</evidence>
<dbReference type="SUPFAM" id="SSF53218">
    <property type="entry name" value="Molybdenum cofactor biosynthesis proteins"/>
    <property type="match status" value="1"/>
</dbReference>
<evidence type="ECO:0000256" key="3">
    <source>
        <dbReference type="ARBA" id="ARBA00010763"/>
    </source>
</evidence>
<sequence>MTADDMSLHNIDEAARQQQFLDVIDRDEARARFHAHLTLQPLGTETVTLSGALNRVLSDEIRATVDVPGFDRANVDGFAVQAADTFGASEDAPRSVSLNDEVITPGVQAGIVVQPGTATPIATGAVVPRGADAIVMIEHTDMVADATDRSLEINRAVAAGGHITFAGTDIAKGETVIRRGALLTSREIGVLAAIGRDRVEVFRKPRVAVISTGSEIIPPGAQSTPGAVYDSNAAIVSAAVEELGGEPVPLGVIADDETKLRAAVQQGLDCDIIVLSGGTSKGAGDLSYRVVSELTDPGIVAHGVALKPGKPICLAVTGGKPVVILPGFPTSAIFTFHEFVAPVIRALAARKDAQAATVTATLPLRVNSERGRTEYLLVSLVRRGDDLAAYPMGKGSGSVTTFSGADGFLTIDSQTEMLDADTRVEVKLLSRELRPADFVAIGSHCVGLDYLLSRMEERGFAVKVLNVGSLGGLTAAARGECDIAGIHLMDAATGAYNRPFLKPGLTLIEGYRRLQGIVYRPGDARFENKTAEQAVAAACADAACAMVNRNTGSGTRILIDQLLAKVRPEAEAPPAGYGIQAKSHNAVAAAVARESADWGVAIETVASLYDLAFISLQEEHYDFAVPENRAQTAAVRAFSKLLQDAEVRDELRTMGFQL</sequence>
<dbReference type="Gene3D" id="3.90.105.10">
    <property type="entry name" value="Molybdopterin biosynthesis moea protein, domain 2"/>
    <property type="match status" value="1"/>
</dbReference>